<organism evidence="1 2">
    <name type="scientific">Ceratopteris richardii</name>
    <name type="common">Triangle waterfern</name>
    <dbReference type="NCBI Taxonomy" id="49495"/>
    <lineage>
        <taxon>Eukaryota</taxon>
        <taxon>Viridiplantae</taxon>
        <taxon>Streptophyta</taxon>
        <taxon>Embryophyta</taxon>
        <taxon>Tracheophyta</taxon>
        <taxon>Polypodiopsida</taxon>
        <taxon>Polypodiidae</taxon>
        <taxon>Polypodiales</taxon>
        <taxon>Pteridineae</taxon>
        <taxon>Pteridaceae</taxon>
        <taxon>Parkerioideae</taxon>
        <taxon>Ceratopteris</taxon>
    </lineage>
</organism>
<evidence type="ECO:0000313" key="1">
    <source>
        <dbReference type="EMBL" id="KAH7301082.1"/>
    </source>
</evidence>
<proteinExistence type="predicted"/>
<comment type="caution">
    <text evidence="1">The sequence shown here is derived from an EMBL/GenBank/DDBJ whole genome shotgun (WGS) entry which is preliminary data.</text>
</comment>
<evidence type="ECO:0000313" key="2">
    <source>
        <dbReference type="Proteomes" id="UP000825935"/>
    </source>
</evidence>
<name>A0A8T2RXK0_CERRI</name>
<reference evidence="1 2" key="1">
    <citation type="submission" date="2021-08" db="EMBL/GenBank/DDBJ databases">
        <title>WGS assembly of Ceratopteris richardii.</title>
        <authorList>
            <person name="Marchant D.B."/>
            <person name="Chen G."/>
            <person name="Jenkins J."/>
            <person name="Shu S."/>
            <person name="Leebens-Mack J."/>
            <person name="Grimwood J."/>
            <person name="Schmutz J."/>
            <person name="Soltis P."/>
            <person name="Soltis D."/>
            <person name="Chen Z.-H."/>
        </authorList>
    </citation>
    <scope>NUCLEOTIDE SEQUENCE [LARGE SCALE GENOMIC DNA]</scope>
    <source>
        <strain evidence="1">Whitten #5841</strain>
        <tissue evidence="1">Leaf</tissue>
    </source>
</reference>
<dbReference type="Proteomes" id="UP000825935">
    <property type="component" value="Chromosome 23"/>
</dbReference>
<dbReference type="EMBL" id="CM035428">
    <property type="protein sequence ID" value="KAH7301083.1"/>
    <property type="molecule type" value="Genomic_DNA"/>
</dbReference>
<dbReference type="OrthoDB" id="1917565at2759"/>
<keyword evidence="2" id="KW-1185">Reference proteome</keyword>
<dbReference type="AlphaFoldDB" id="A0A8T2RXK0"/>
<accession>A0A8T2RXK0</accession>
<sequence length="401" mass="44079">MPGARMNSRSSVQRKELKLVKGNIDAVSYVGSDDEVKTIHLKCRKKVRVICTDPDATESSSDEEDGSLPKRIVREIFIPVHRHLMDPVTEDGGESIYADCGRGCMLPQIAGNIPALRVKKKMKSMYRKVHSGKSSSLTAGKRLLHRKGFPHVEVGQESQANSTARIHDSATAESLRLSACDGAEAAVETYGMGPKNFAPKINRENDARSFPNSMVTSINGPSWDCYRQNSMSKSASSKALDYGLDMESLINSPSSVLDDTASDDSESLNFFMTENFTADILGDVSPTDSCCSEEGSATGNHADSSHTFESHANMADQRTMKLECTSDGPSVEPIFYEETRESVDFGLTFGLNREFHEFGTTCLLDPKCDHIMTVEEELGELVFDLDSETLEWINVMEVQGV</sequence>
<protein>
    <submittedName>
        <fullName evidence="1">Uncharacterized protein</fullName>
    </submittedName>
</protein>
<dbReference type="EMBL" id="CM035428">
    <property type="protein sequence ID" value="KAH7301082.1"/>
    <property type="molecule type" value="Genomic_DNA"/>
</dbReference>
<gene>
    <name evidence="1" type="ORF">KP509_23G011400</name>
</gene>